<evidence type="ECO:0000313" key="2">
    <source>
        <dbReference type="Proteomes" id="UP000184516"/>
    </source>
</evidence>
<name>A0A1M5Q079_9FLAO</name>
<dbReference type="EMBL" id="FQWB01000015">
    <property type="protein sequence ID" value="SHH07408.1"/>
    <property type="molecule type" value="Genomic_DNA"/>
</dbReference>
<evidence type="ECO:0000313" key="1">
    <source>
        <dbReference type="EMBL" id="SHH07408.1"/>
    </source>
</evidence>
<proteinExistence type="predicted"/>
<keyword evidence="2" id="KW-1185">Reference proteome</keyword>
<dbReference type="Proteomes" id="UP000184516">
    <property type="component" value="Unassembled WGS sequence"/>
</dbReference>
<protein>
    <submittedName>
        <fullName evidence="1">Uncharacterized protein</fullName>
    </submittedName>
</protein>
<sequence length="48" mass="5399">MKVINRLIYLTSGLLFLILGVQSGNLTDCLEIMAGLLQVYQQFINLNI</sequence>
<dbReference type="AlphaFoldDB" id="A0A1M5Q079"/>
<accession>A0A1M5Q079</accession>
<reference evidence="2" key="1">
    <citation type="submission" date="2016-11" db="EMBL/GenBank/DDBJ databases">
        <authorList>
            <person name="Varghese N."/>
            <person name="Submissions S."/>
        </authorList>
    </citation>
    <scope>NUCLEOTIDE SEQUENCE [LARGE SCALE GENOMIC DNA]</scope>
    <source>
        <strain evidence="2">DSM 19978</strain>
    </source>
</reference>
<gene>
    <name evidence="1" type="ORF">SAMN05443549_11521</name>
</gene>
<organism evidence="1 2">
    <name type="scientific">Flavobacterium fluvii</name>
    <dbReference type="NCBI Taxonomy" id="468056"/>
    <lineage>
        <taxon>Bacteria</taxon>
        <taxon>Pseudomonadati</taxon>
        <taxon>Bacteroidota</taxon>
        <taxon>Flavobacteriia</taxon>
        <taxon>Flavobacteriales</taxon>
        <taxon>Flavobacteriaceae</taxon>
        <taxon>Flavobacterium</taxon>
    </lineage>
</organism>